<organism evidence="2 3">
    <name type="scientific">Pyrolobus fumarii (strain DSM 11204 / 1A)</name>
    <dbReference type="NCBI Taxonomy" id="694429"/>
    <lineage>
        <taxon>Archaea</taxon>
        <taxon>Thermoproteota</taxon>
        <taxon>Thermoprotei</taxon>
        <taxon>Desulfurococcales</taxon>
        <taxon>Pyrodictiaceae</taxon>
        <taxon>Pyrolobus</taxon>
    </lineage>
</organism>
<gene>
    <name evidence="2" type="ordered locus">Pyrfu_0583</name>
</gene>
<evidence type="ECO:0000313" key="3">
    <source>
        <dbReference type="Proteomes" id="UP000001037"/>
    </source>
</evidence>
<sequence length="933" mass="103246">MNSMLRSQGVLIGGVILLMLLVAVVLPLILRLNTTAAMIGESVRLASQVKMQAMKEKVQVAFKYNDTYTGILVNNTGTVKVIIEKVIILNLTTGQPISDPLICGENGGICGIINIADADKNPLVSFAAPFIDNCKVGILRRGKYSPATLDCLDGTNRVAVLEPGDVLFVSIDPAILPLLINKTVIYAESAYGVIHPVVSPPPRPGAGGAGLPVPSSAIPRGLYTPITGFILWGYEDLINYTYVQAMRPPYRISTIGPHPDISVLGEYDNGQRLYCGGVPFYTAGFSVDYNEHLGTYRITFTVSSICWFRDCYLYVYTAYGGTPGWLAIRLWPNRVYTIVGYVGAIGLMSPEQVLTRRAAVVYCPFGTDAQLLILDGWAYQILENGKPLDIGQPAYLPYPQSLSELTASGGVSESDVDENNITELKVSTFKYGITWDALDADGSSSSMYSYYVDEEYAYSDDVVVYNITLLRDITGVDAIQVAVKATLRYNYLLFTDFTPDPMAYISKPIIAVALLKLDRKTYKWRIVNMETKEFSIGMPKTFWINVMFPVNSSDVYRIAIYVYDPYGLLNIGTDAVHGWCETPVATRRGSVSCSSYYTFMSTIETKLHIEHIIVQYYVYNPLLRKIPAVYLVNITGVPYWPSGVNTAYGTFGVINETMLSDYWSWLLEYMHRLGIYPIIVNNWDEFKVLLGSPDAPVDAIVIFMHGPILPFKYGISLYDPSVDDYVTIYSPYQFEQWLAHMIQERGWIVVFPYGPPLAFVWDTDANTYYNGPNAFISGGLLDDFVEQLIGTVVDVSYLFVYVGGFEYNVKGETYTLSNYTVGIGDLGVTATRSLRVWAAPRVFTGNYTIASRSLELYQAVQPYYLNETPPDGLSWSKLNVPTGGYALGAGFIQSGRGAAVFITAPRPGVLDPLRLAALDVALSVYTWKLMVGG</sequence>
<evidence type="ECO:0000313" key="2">
    <source>
        <dbReference type="EMBL" id="AEM38453.1"/>
    </source>
</evidence>
<dbReference type="STRING" id="694429.Pyrfu_0583"/>
<reference evidence="2 3" key="1">
    <citation type="journal article" date="2011" name="Stand. Genomic Sci.">
        <title>Complete genome sequence of the hyperthermophilic chemolithoautotroph Pyrolobus fumarii type strain (1A).</title>
        <authorList>
            <person name="Anderson I."/>
            <person name="Goker M."/>
            <person name="Nolan M."/>
            <person name="Lucas S."/>
            <person name="Hammon N."/>
            <person name="Deshpande S."/>
            <person name="Cheng J.F."/>
            <person name="Tapia R."/>
            <person name="Han C."/>
            <person name="Goodwin L."/>
            <person name="Pitluck S."/>
            <person name="Huntemann M."/>
            <person name="Liolios K."/>
            <person name="Ivanova N."/>
            <person name="Pagani I."/>
            <person name="Mavromatis K."/>
            <person name="Ovchinikova G."/>
            <person name="Pati A."/>
            <person name="Chen A."/>
            <person name="Palaniappan K."/>
            <person name="Land M."/>
            <person name="Hauser L."/>
            <person name="Brambilla E.M."/>
            <person name="Huber H."/>
            <person name="Yasawong M."/>
            <person name="Rohde M."/>
            <person name="Spring S."/>
            <person name="Abt B."/>
            <person name="Sikorski J."/>
            <person name="Wirth R."/>
            <person name="Detter J.C."/>
            <person name="Woyke T."/>
            <person name="Bristow J."/>
            <person name="Eisen J.A."/>
            <person name="Markowitz V."/>
            <person name="Hugenholtz P."/>
            <person name="Kyrpides N.C."/>
            <person name="Klenk H.P."/>
            <person name="Lapidus A."/>
        </authorList>
    </citation>
    <scope>NUCLEOTIDE SEQUENCE [LARGE SCALE GENOMIC DNA]</scope>
    <source>
        <strain evidence="3">DSM 11204 / 1A</strain>
    </source>
</reference>
<evidence type="ECO:0000256" key="1">
    <source>
        <dbReference type="SAM" id="Phobius"/>
    </source>
</evidence>
<name>G0EH03_PYRF1</name>
<keyword evidence="1" id="KW-0812">Transmembrane</keyword>
<dbReference type="InParanoid" id="G0EH03"/>
<dbReference type="HOGENOM" id="CLU_313681_0_0_2"/>
<keyword evidence="1" id="KW-0472">Membrane</keyword>
<dbReference type="Proteomes" id="UP000001037">
    <property type="component" value="Chromosome"/>
</dbReference>
<accession>G0EH03</accession>
<dbReference type="KEGG" id="pfm:Pyrfu_0583"/>
<dbReference type="GeneID" id="11139045"/>
<dbReference type="eggNOG" id="arCOG12270">
    <property type="taxonomic scope" value="Archaea"/>
</dbReference>
<dbReference type="EMBL" id="CP002838">
    <property type="protein sequence ID" value="AEM38453.1"/>
    <property type="molecule type" value="Genomic_DNA"/>
</dbReference>
<protein>
    <submittedName>
        <fullName evidence="2">Uncharacterized protein</fullName>
    </submittedName>
</protein>
<dbReference type="RefSeq" id="WP_014026130.1">
    <property type="nucleotide sequence ID" value="NC_015931.1"/>
</dbReference>
<proteinExistence type="predicted"/>
<dbReference type="AlphaFoldDB" id="G0EH03"/>
<keyword evidence="3" id="KW-1185">Reference proteome</keyword>
<feature type="transmembrane region" description="Helical" evidence="1">
    <location>
        <begin position="9"/>
        <end position="30"/>
    </location>
</feature>
<keyword evidence="1" id="KW-1133">Transmembrane helix</keyword>